<dbReference type="PANTHER" id="PTHR30349">
    <property type="entry name" value="PHAGE INTEGRASE-RELATED"/>
    <property type="match status" value="1"/>
</dbReference>
<evidence type="ECO:0000313" key="7">
    <source>
        <dbReference type="Proteomes" id="UP001596512"/>
    </source>
</evidence>
<comment type="caution">
    <text evidence="6">The sequence shown here is derived from an EMBL/GenBank/DDBJ whole genome shotgun (WGS) entry which is preliminary data.</text>
</comment>
<protein>
    <submittedName>
        <fullName evidence="6">Tyrosine-type recombinase/integrase</fullName>
    </submittedName>
</protein>
<dbReference type="InterPro" id="IPR002104">
    <property type="entry name" value="Integrase_catalytic"/>
</dbReference>
<dbReference type="Pfam" id="PF00589">
    <property type="entry name" value="Phage_integrase"/>
    <property type="match status" value="1"/>
</dbReference>
<dbReference type="InterPro" id="IPR013762">
    <property type="entry name" value="Integrase-like_cat_sf"/>
</dbReference>
<feature type="domain" description="Tyr recombinase" evidence="5">
    <location>
        <begin position="1"/>
        <end position="144"/>
    </location>
</feature>
<reference evidence="7" key="1">
    <citation type="journal article" date="2019" name="Int. J. Syst. Evol. Microbiol.">
        <title>The Global Catalogue of Microorganisms (GCM) 10K type strain sequencing project: providing services to taxonomists for standard genome sequencing and annotation.</title>
        <authorList>
            <consortium name="The Broad Institute Genomics Platform"/>
            <consortium name="The Broad Institute Genome Sequencing Center for Infectious Disease"/>
            <person name="Wu L."/>
            <person name="Ma J."/>
        </authorList>
    </citation>
    <scope>NUCLEOTIDE SEQUENCE [LARGE SCALE GENOMIC DNA]</scope>
    <source>
        <strain evidence="7">JCM 17695</strain>
    </source>
</reference>
<comment type="similarity">
    <text evidence="1">Belongs to the 'phage' integrase family.</text>
</comment>
<dbReference type="Gene3D" id="1.10.443.10">
    <property type="entry name" value="Intergrase catalytic core"/>
    <property type="match status" value="1"/>
</dbReference>
<evidence type="ECO:0000256" key="3">
    <source>
        <dbReference type="ARBA" id="ARBA00023172"/>
    </source>
</evidence>
<name>A0ABW2TXE7_9PSEU</name>
<evidence type="ECO:0000256" key="4">
    <source>
        <dbReference type="SAM" id="MobiDB-lite"/>
    </source>
</evidence>
<evidence type="ECO:0000313" key="6">
    <source>
        <dbReference type="EMBL" id="MFC7618577.1"/>
    </source>
</evidence>
<evidence type="ECO:0000256" key="1">
    <source>
        <dbReference type="ARBA" id="ARBA00008857"/>
    </source>
</evidence>
<dbReference type="InterPro" id="IPR011010">
    <property type="entry name" value="DNA_brk_join_enz"/>
</dbReference>
<organism evidence="6 7">
    <name type="scientific">Actinokineospora soli</name>
    <dbReference type="NCBI Taxonomy" id="1048753"/>
    <lineage>
        <taxon>Bacteria</taxon>
        <taxon>Bacillati</taxon>
        <taxon>Actinomycetota</taxon>
        <taxon>Actinomycetes</taxon>
        <taxon>Pseudonocardiales</taxon>
        <taxon>Pseudonocardiaceae</taxon>
        <taxon>Actinokineospora</taxon>
    </lineage>
</organism>
<dbReference type="PROSITE" id="PS51898">
    <property type="entry name" value="TYR_RECOMBINASE"/>
    <property type="match status" value="1"/>
</dbReference>
<dbReference type="InterPro" id="IPR050090">
    <property type="entry name" value="Tyrosine_recombinase_XerCD"/>
</dbReference>
<accession>A0ABW2TXE7</accession>
<gene>
    <name evidence="6" type="ORF">ACFQV2_39855</name>
</gene>
<dbReference type="PANTHER" id="PTHR30349:SF41">
    <property type="entry name" value="INTEGRASE_RECOMBINASE PROTEIN MJ0367-RELATED"/>
    <property type="match status" value="1"/>
</dbReference>
<dbReference type="SUPFAM" id="SSF56349">
    <property type="entry name" value="DNA breaking-rejoining enzymes"/>
    <property type="match status" value="1"/>
</dbReference>
<feature type="region of interest" description="Disordered" evidence="4">
    <location>
        <begin position="150"/>
        <end position="177"/>
    </location>
</feature>
<evidence type="ECO:0000256" key="2">
    <source>
        <dbReference type="ARBA" id="ARBA00023125"/>
    </source>
</evidence>
<sequence length="177" mass="19200">MQINTQLTEVAYEVAEGAPKSEAGERTIPLDAEGVRLLRAHRARQNEARLRLGPAWVDSGRVWTRPNGAALRPSWLSDRFAALVAAAGLPPIRFHDLRHVAATMMLAAKVDLKVIQETLGHERLQTTSDLYTSVLPELARDAAEATVALIPRRTLGHPSGTQRGPTARASGGDMAQE</sequence>
<proteinExistence type="inferred from homology"/>
<evidence type="ECO:0000259" key="5">
    <source>
        <dbReference type="PROSITE" id="PS51898"/>
    </source>
</evidence>
<keyword evidence="2" id="KW-0238">DNA-binding</keyword>
<keyword evidence="7" id="KW-1185">Reference proteome</keyword>
<dbReference type="Proteomes" id="UP001596512">
    <property type="component" value="Unassembled WGS sequence"/>
</dbReference>
<keyword evidence="3" id="KW-0233">DNA recombination</keyword>
<dbReference type="EMBL" id="JBHTEY010000004">
    <property type="protein sequence ID" value="MFC7618577.1"/>
    <property type="molecule type" value="Genomic_DNA"/>
</dbReference>